<keyword evidence="3" id="KW-1185">Reference proteome</keyword>
<dbReference type="OrthoDB" id="2061841at2"/>
<sequence length="112" mass="12757">MKLTIEDYQAYLAEHYAHHPKGMETGLFMKLAEEVGEVAEVLNQASGRKAQNKDDLDKELVREIADVIHYAVALSAVKKLDLTATILEKDKSASIKYQHDIHLEEFIKKRGY</sequence>
<keyword evidence="2" id="KW-0378">Hydrolase</keyword>
<proteinExistence type="predicted"/>
<protein>
    <submittedName>
        <fullName evidence="2">MazG nucleotide pyrophosphohydrolase domain-containing protein</fullName>
    </submittedName>
</protein>
<dbReference type="Proteomes" id="UP000198604">
    <property type="component" value="Unassembled WGS sequence"/>
</dbReference>
<dbReference type="RefSeq" id="WP_093650154.1">
    <property type="nucleotide sequence ID" value="NZ_CTEN01000002.1"/>
</dbReference>
<dbReference type="EMBL" id="CTEN01000002">
    <property type="protein sequence ID" value="CQR24502.1"/>
    <property type="molecule type" value="Genomic_DNA"/>
</dbReference>
<dbReference type="InterPro" id="IPR004518">
    <property type="entry name" value="MazG-like_dom"/>
</dbReference>
<dbReference type="Gene3D" id="1.10.287.1080">
    <property type="entry name" value="MazG-like"/>
    <property type="match status" value="1"/>
</dbReference>
<name>A0A0E4H7I1_9STRE</name>
<dbReference type="SUPFAM" id="SSF101386">
    <property type="entry name" value="all-alpha NTP pyrophosphatases"/>
    <property type="match status" value="1"/>
</dbReference>
<evidence type="ECO:0000313" key="3">
    <source>
        <dbReference type="Proteomes" id="UP000198604"/>
    </source>
</evidence>
<evidence type="ECO:0000259" key="1">
    <source>
        <dbReference type="Pfam" id="PF03819"/>
    </source>
</evidence>
<accession>A0A0E4H7I1</accession>
<gene>
    <name evidence="2" type="ORF">BN1356_00849</name>
</gene>
<dbReference type="AlphaFoldDB" id="A0A0E4H7I1"/>
<evidence type="ECO:0000313" key="2">
    <source>
        <dbReference type="EMBL" id="CQR24502.1"/>
    </source>
</evidence>
<dbReference type="Pfam" id="PF03819">
    <property type="entry name" value="MazG"/>
    <property type="match status" value="1"/>
</dbReference>
<organism evidence="2 3">
    <name type="scientific">Streptococcus varani</name>
    <dbReference type="NCBI Taxonomy" id="1608583"/>
    <lineage>
        <taxon>Bacteria</taxon>
        <taxon>Bacillati</taxon>
        <taxon>Bacillota</taxon>
        <taxon>Bacilli</taxon>
        <taxon>Lactobacillales</taxon>
        <taxon>Streptococcaceae</taxon>
        <taxon>Streptococcus</taxon>
    </lineage>
</organism>
<dbReference type="GO" id="GO:0016787">
    <property type="term" value="F:hydrolase activity"/>
    <property type="evidence" value="ECO:0007669"/>
    <property type="project" value="UniProtKB-KW"/>
</dbReference>
<feature type="domain" description="NTP pyrophosphohydrolase MazG-like" evidence="1">
    <location>
        <begin position="28"/>
        <end position="83"/>
    </location>
</feature>
<dbReference type="STRING" id="1608583.BN1356_00849"/>
<reference evidence="3" key="1">
    <citation type="submission" date="2015-03" db="EMBL/GenBank/DDBJ databases">
        <authorList>
            <person name="Urmite Genomes"/>
        </authorList>
    </citation>
    <scope>NUCLEOTIDE SEQUENCE [LARGE SCALE GENOMIC DNA]</scope>
    <source>
        <strain evidence="3">FF10</strain>
    </source>
</reference>